<dbReference type="PROSITE" id="PS51318">
    <property type="entry name" value="TAT"/>
    <property type="match status" value="1"/>
</dbReference>
<dbReference type="SUPFAM" id="SSF49785">
    <property type="entry name" value="Galactose-binding domain-like"/>
    <property type="match status" value="2"/>
</dbReference>
<reference evidence="2 3" key="1">
    <citation type="submission" date="2019-06" db="EMBL/GenBank/DDBJ databases">
        <title>Sequencing the genomes of 1000 actinobacteria strains.</title>
        <authorList>
            <person name="Klenk H.-P."/>
        </authorList>
    </citation>
    <scope>NUCLEOTIDE SEQUENCE [LARGE SCALE GENOMIC DNA]</scope>
    <source>
        <strain evidence="2 3">DSM 4813</strain>
    </source>
</reference>
<feature type="domain" description="CBM6" evidence="1">
    <location>
        <begin position="982"/>
        <end position="1122"/>
    </location>
</feature>
<dbReference type="OrthoDB" id="9758822at2"/>
<dbReference type="RefSeq" id="WP_142121882.1">
    <property type="nucleotide sequence ID" value="NZ_BAAASV010000002.1"/>
</dbReference>
<dbReference type="AlphaFoldDB" id="A0A542ZAP5"/>
<dbReference type="InterPro" id="IPR006311">
    <property type="entry name" value="TAT_signal"/>
</dbReference>
<accession>A0A542ZAP5</accession>
<protein>
    <recommendedName>
        <fullName evidence="1">CBM6 domain-containing protein</fullName>
    </recommendedName>
</protein>
<evidence type="ECO:0000259" key="1">
    <source>
        <dbReference type="PROSITE" id="PS51175"/>
    </source>
</evidence>
<dbReference type="PROSITE" id="PS51175">
    <property type="entry name" value="CBM6"/>
    <property type="match status" value="2"/>
</dbReference>
<dbReference type="InterPro" id="IPR008979">
    <property type="entry name" value="Galactose-bd-like_sf"/>
</dbReference>
<gene>
    <name evidence="2" type="ORF">FB461_2141</name>
</gene>
<keyword evidence="3" id="KW-1185">Reference proteome</keyword>
<dbReference type="EMBL" id="VFOS01000004">
    <property type="protein sequence ID" value="TQL57407.1"/>
    <property type="molecule type" value="Genomic_DNA"/>
</dbReference>
<evidence type="ECO:0000313" key="2">
    <source>
        <dbReference type="EMBL" id="TQL57407.1"/>
    </source>
</evidence>
<dbReference type="Proteomes" id="UP000315389">
    <property type="component" value="Unassembled WGS sequence"/>
</dbReference>
<feature type="domain" description="CBM6" evidence="1">
    <location>
        <begin position="838"/>
        <end position="974"/>
    </location>
</feature>
<dbReference type="InterPro" id="IPR005084">
    <property type="entry name" value="CBM6"/>
</dbReference>
<proteinExistence type="predicted"/>
<sequence>MKFSRRGFLGAAVGTAAVGAIAGAAGQGYASGKDSRAILSTSDPLAELITPISNGWVLENDSIRVQVSTASGSITITSLYNKLAGTEYQTVANGRTLFEYEVRPESQTSSTVRADDGGWSIGQYRFVPLNMTLHSGIQPIGRAIEVDLTRTNAAIPLTVTAVFEVYEGETGIRFLTRLKNNAPSAKLTIVNSVVMAMGFANAAHTLHYPPNSWWKSTRGALSPAPEDTSHPGRAAEVPKKVICVYDSGDGWSFSPELNWKTQKGKGEFNSANQSMLPPWASINAWSGMQYIHLKTNPESLQLVLFPGETFDYIAVNITVFKGDLVDGKFADQMHFRKRFRYHDTAAIFNTNDWDHRDRAGYNNYDNPNDIIYGVENFYYTDAIPKAEQAGFEMVMMDDHWNKDRDTLELSPGRVPAIGSFDQFTTTLRGKGLLFGLWFSLCGGNHNQGRDLADPANIAFKKAQIKELIEEHDLAHHMIDLTEYWQNSSVTSYSHPSDNVYRKAVLSRNMLNEISDEYPQYRPKITSELDIFPSQTDRSTSLIHIPHNGWNTAGCGVTGEDLSIRTAIVLFGHLPVEATYINSGKMTGRMEDYYSYMYARNTKFAEDPSNPNNWPQAHIELMGVFNQWRRSPRVHALTSEILRPVFYGEGWDTRSDWDIMAGPYIWMYTDDDRKEALVIATGKMGYRRGVSADLRWLDADHNYMVSDVTIDDTGEHTYAYRGTFAANALRAPGLPIDLDENTTRGKAFWVRRVEGRNLQVAYEDEFITSVEVKATRQSAVVNVVGVPNKSVTVMVVDPIRNIGKPVSVALNSNGRGFATVLASALFPPVVSRSRFVNPTMIEAESAGFAIDSAAQEWRKVDEGYASGGAWVLATFTADGQWMEFTTNVPESGFYRVDVHYKSNESRGKSALLLDGTQLGETYNHYYTIGRYPGQEFRERSHGLKQISAGEHKFRFVCAGTSGSKREIGVDYIKLTPSVRKTWQRFEAEAAYSAASAGTGVENVSDPVATPANSGTWHKLNASQAGNWVEYTVNVPAAGRYRVQTTIKRHAQRGQYKLLYNGSQVGGITDQFLPTNLGTYQYAEIDEGVINVAAAGPVTLRYEVTGKASAATGYLLATDSIVMIAEPYIEVDEQITVPLWASVTPVVQLRDFVAQYASLSDLVWSIVDAPSRAIVTLDPDGRISAIGRGTAHIRVESVYDDKIATDITITVP</sequence>
<dbReference type="Gene3D" id="2.60.120.260">
    <property type="entry name" value="Galactose-binding domain-like"/>
    <property type="match status" value="2"/>
</dbReference>
<evidence type="ECO:0000313" key="3">
    <source>
        <dbReference type="Proteomes" id="UP000315389"/>
    </source>
</evidence>
<name>A0A542ZAP5_RARFA</name>
<dbReference type="GO" id="GO:0030246">
    <property type="term" value="F:carbohydrate binding"/>
    <property type="evidence" value="ECO:0007669"/>
    <property type="project" value="InterPro"/>
</dbReference>
<comment type="caution">
    <text evidence="2">The sequence shown here is derived from an EMBL/GenBank/DDBJ whole genome shotgun (WGS) entry which is preliminary data.</text>
</comment>
<organism evidence="2 3">
    <name type="scientific">Rarobacter faecitabidus</name>
    <dbReference type="NCBI Taxonomy" id="13243"/>
    <lineage>
        <taxon>Bacteria</taxon>
        <taxon>Bacillati</taxon>
        <taxon>Actinomycetota</taxon>
        <taxon>Actinomycetes</taxon>
        <taxon>Micrococcales</taxon>
        <taxon>Rarobacteraceae</taxon>
        <taxon>Rarobacter</taxon>
    </lineage>
</organism>